<name>A0ABM8Q2A2_9BACT</name>
<accession>A0ABM8Q2A2</accession>
<evidence type="ECO:0008006" key="3">
    <source>
        <dbReference type="Google" id="ProtNLM"/>
    </source>
</evidence>
<sequence>MRKFMLVVMLGLFGGCATKTYNHEPIKNEILAYTKKAEIIINNNERVLIIATYINPISKEKNTENENFIISISPESAEISSINLNKDLNSTLSIINENDRILQELGFTLPWAKHYKISAASIKDEKVLNLDIAVKICETCSTHNAQISIQKISKSLYWNP</sequence>
<proteinExistence type="predicted"/>
<reference evidence="1 2" key="1">
    <citation type="submission" date="2020-11" db="EMBL/GenBank/DDBJ databases">
        <authorList>
            <person name="Peeters C."/>
        </authorList>
    </citation>
    <scope>NUCLEOTIDE SEQUENCE [LARGE SCALE GENOMIC DNA]</scope>
    <source>
        <strain evidence="1 2">LMG 7974</strain>
    </source>
</reference>
<dbReference type="RefSeq" id="WP_229932012.1">
    <property type="nucleotide sequence ID" value="NZ_CAJHOF010000001.1"/>
</dbReference>
<dbReference type="Proteomes" id="UP000789803">
    <property type="component" value="Unassembled WGS sequence"/>
</dbReference>
<evidence type="ECO:0000313" key="1">
    <source>
        <dbReference type="EMBL" id="CAD7286989.1"/>
    </source>
</evidence>
<dbReference type="PROSITE" id="PS51257">
    <property type="entry name" value="PROKAR_LIPOPROTEIN"/>
    <property type="match status" value="1"/>
</dbReference>
<evidence type="ECO:0000313" key="2">
    <source>
        <dbReference type="Proteomes" id="UP000789803"/>
    </source>
</evidence>
<gene>
    <name evidence="1" type="ORF">LMG7974_00186</name>
</gene>
<protein>
    <recommendedName>
        <fullName evidence="3">Lipoprotein</fullName>
    </recommendedName>
</protein>
<keyword evidence="2" id="KW-1185">Reference proteome</keyword>
<dbReference type="EMBL" id="CAJHOF010000001">
    <property type="protein sequence ID" value="CAD7286989.1"/>
    <property type="molecule type" value="Genomic_DNA"/>
</dbReference>
<organism evidence="1 2">
    <name type="scientific">Campylobacter majalis</name>
    <dbReference type="NCBI Taxonomy" id="2790656"/>
    <lineage>
        <taxon>Bacteria</taxon>
        <taxon>Pseudomonadati</taxon>
        <taxon>Campylobacterota</taxon>
        <taxon>Epsilonproteobacteria</taxon>
        <taxon>Campylobacterales</taxon>
        <taxon>Campylobacteraceae</taxon>
        <taxon>Campylobacter</taxon>
    </lineage>
</organism>
<comment type="caution">
    <text evidence="1">The sequence shown here is derived from an EMBL/GenBank/DDBJ whole genome shotgun (WGS) entry which is preliminary data.</text>
</comment>